<accession>A0A8H6X1S5</accession>
<reference evidence="1" key="1">
    <citation type="submission" date="2020-05" db="EMBL/GenBank/DDBJ databases">
        <title>Mycena genomes resolve the evolution of fungal bioluminescence.</title>
        <authorList>
            <person name="Tsai I.J."/>
        </authorList>
    </citation>
    <scope>NUCLEOTIDE SEQUENCE</scope>
    <source>
        <strain evidence="1">CCC161011</strain>
    </source>
</reference>
<organism evidence="1 2">
    <name type="scientific">Mycena venus</name>
    <dbReference type="NCBI Taxonomy" id="2733690"/>
    <lineage>
        <taxon>Eukaryota</taxon>
        <taxon>Fungi</taxon>
        <taxon>Dikarya</taxon>
        <taxon>Basidiomycota</taxon>
        <taxon>Agaricomycotina</taxon>
        <taxon>Agaricomycetes</taxon>
        <taxon>Agaricomycetidae</taxon>
        <taxon>Agaricales</taxon>
        <taxon>Marasmiineae</taxon>
        <taxon>Mycenaceae</taxon>
        <taxon>Mycena</taxon>
    </lineage>
</organism>
<keyword evidence="1" id="KW-0378">Hydrolase</keyword>
<comment type="caution">
    <text evidence="1">The sequence shown here is derived from an EMBL/GenBank/DDBJ whole genome shotgun (WGS) entry which is preliminary data.</text>
</comment>
<dbReference type="AlphaFoldDB" id="A0A8H6X1S5"/>
<keyword evidence="2" id="KW-1185">Reference proteome</keyword>
<proteinExistence type="predicted"/>
<dbReference type="EMBL" id="JACAZI010000031">
    <property type="protein sequence ID" value="KAF7332822.1"/>
    <property type="molecule type" value="Genomic_DNA"/>
</dbReference>
<gene>
    <name evidence="1" type="ORF">MVEN_02387000</name>
</gene>
<sequence length="311" mass="34477">MDNSAAVYNILCNEEAWHWDTDDGHKLVFHHDGTGEITSWAELCIFIVAIFEWKVHDPAAIQYTESSPPAPRSFVRQTLGLLSPPTPPLLRVSIDFTLTKRRPLLYGRPVDPQRRLNEDLLLDAAFEPRVLNITVERGRFPAPRDYGARIPITTWYQSRLSFDVSPYPAREAWQPDSHNMVDSVGQPKMRQFSGRALHILPSTPSLPSLWERVGKRGQTMTTAAESALFWRGSFVTAYSPTTLRCPRLGSAPGSRGLAYILPSPTTGHSATSSPGLVEDPGTFPSVIAFATVRPRLGGAALIIAVAFHSRH</sequence>
<protein>
    <submittedName>
        <fullName evidence="1">Epoxide hydrolase</fullName>
    </submittedName>
</protein>
<dbReference type="OrthoDB" id="2935237at2759"/>
<evidence type="ECO:0000313" key="2">
    <source>
        <dbReference type="Proteomes" id="UP000620124"/>
    </source>
</evidence>
<dbReference type="Proteomes" id="UP000620124">
    <property type="component" value="Unassembled WGS sequence"/>
</dbReference>
<evidence type="ECO:0000313" key="1">
    <source>
        <dbReference type="EMBL" id="KAF7332822.1"/>
    </source>
</evidence>
<name>A0A8H6X1S5_9AGAR</name>
<dbReference type="GO" id="GO:0016787">
    <property type="term" value="F:hydrolase activity"/>
    <property type="evidence" value="ECO:0007669"/>
    <property type="project" value="UniProtKB-KW"/>
</dbReference>